<dbReference type="InterPro" id="IPR008373">
    <property type="entry name" value="Saposin"/>
</dbReference>
<dbReference type="InterPro" id="IPR011001">
    <property type="entry name" value="Saposin-like"/>
</dbReference>
<sequence>MLHLILLLTALVFANAQTDCVLCEYVIQTAEQLIVQNATEAQILAFLESACILLPSPYNETCYTAIETQGPQIIQWLVDKESPEVVCTQLALCPTTEVQGGDYCSICELVVGYVEAAISSNATEQQIEAGLDQLCAALPTGAPQCVAVVNAYTPQIIKWIMSNEDPDTFCTQAGLCTAFDAVWDLPEDATFAKF</sequence>
<accession>A0A6B2LJ60</accession>
<dbReference type="Gene3D" id="1.10.225.10">
    <property type="entry name" value="Saposin-like"/>
    <property type="match status" value="2"/>
</dbReference>
<dbReference type="SMART" id="SM00741">
    <property type="entry name" value="SapB"/>
    <property type="match status" value="2"/>
</dbReference>
<dbReference type="PROSITE" id="PS50015">
    <property type="entry name" value="SAP_B"/>
    <property type="match status" value="2"/>
</dbReference>
<feature type="domain" description="Saposin B-type" evidence="4">
    <location>
        <begin position="100"/>
        <end position="180"/>
    </location>
</feature>
<feature type="signal peptide" evidence="3">
    <location>
        <begin position="1"/>
        <end position="16"/>
    </location>
</feature>
<evidence type="ECO:0000256" key="3">
    <source>
        <dbReference type="SAM" id="SignalP"/>
    </source>
</evidence>
<dbReference type="GO" id="GO:0006665">
    <property type="term" value="P:sphingolipid metabolic process"/>
    <property type="evidence" value="ECO:0007669"/>
    <property type="project" value="InterPro"/>
</dbReference>
<dbReference type="Pfam" id="PF05184">
    <property type="entry name" value="SapB_1"/>
    <property type="match status" value="2"/>
</dbReference>
<dbReference type="AlphaFoldDB" id="A0A6B2LJ60"/>
<dbReference type="EMBL" id="GIBP01007868">
    <property type="protein sequence ID" value="NDV36837.1"/>
    <property type="molecule type" value="Transcribed_RNA"/>
</dbReference>
<proteinExistence type="predicted"/>
<dbReference type="Pfam" id="PF03489">
    <property type="entry name" value="SapB_2"/>
    <property type="match status" value="2"/>
</dbReference>
<dbReference type="GO" id="GO:0016020">
    <property type="term" value="C:membrane"/>
    <property type="evidence" value="ECO:0007669"/>
    <property type="project" value="GOC"/>
</dbReference>
<evidence type="ECO:0000256" key="2">
    <source>
        <dbReference type="ARBA" id="ARBA00023180"/>
    </source>
</evidence>
<evidence type="ECO:0000259" key="4">
    <source>
        <dbReference type="PROSITE" id="PS50015"/>
    </source>
</evidence>
<feature type="domain" description="Saposin B-type" evidence="4">
    <location>
        <begin position="16"/>
        <end position="97"/>
    </location>
</feature>
<dbReference type="InterPro" id="IPR007856">
    <property type="entry name" value="SapB_1"/>
</dbReference>
<keyword evidence="1" id="KW-1015">Disulfide bond</keyword>
<dbReference type="SUPFAM" id="SSF47862">
    <property type="entry name" value="Saposin"/>
    <property type="match status" value="3"/>
</dbReference>
<evidence type="ECO:0000313" key="5">
    <source>
        <dbReference type="EMBL" id="NDV36837.1"/>
    </source>
</evidence>
<evidence type="ECO:0000256" key="1">
    <source>
        <dbReference type="ARBA" id="ARBA00023157"/>
    </source>
</evidence>
<dbReference type="InterPro" id="IPR051428">
    <property type="entry name" value="Sphingo_Act-Surfact_Prot"/>
</dbReference>
<name>A0A6B2LJ60_9EUKA</name>
<dbReference type="PANTHER" id="PTHR11480">
    <property type="entry name" value="SAPOSIN-RELATED"/>
    <property type="match status" value="1"/>
</dbReference>
<organism evidence="5">
    <name type="scientific">Arcella intermedia</name>
    <dbReference type="NCBI Taxonomy" id="1963864"/>
    <lineage>
        <taxon>Eukaryota</taxon>
        <taxon>Amoebozoa</taxon>
        <taxon>Tubulinea</taxon>
        <taxon>Elardia</taxon>
        <taxon>Arcellinida</taxon>
        <taxon>Sphaerothecina</taxon>
        <taxon>Arcellidae</taxon>
        <taxon>Arcella</taxon>
    </lineage>
</organism>
<dbReference type="InterPro" id="IPR008139">
    <property type="entry name" value="SaposinB_dom"/>
</dbReference>
<dbReference type="InterPro" id="IPR008138">
    <property type="entry name" value="SapB_2"/>
</dbReference>
<protein>
    <recommendedName>
        <fullName evidence="4">Saposin B-type domain-containing protein</fullName>
    </recommendedName>
</protein>
<keyword evidence="2" id="KW-0325">Glycoprotein</keyword>
<dbReference type="PANTHER" id="PTHR11480:SF68">
    <property type="entry name" value="SAPOSIN B DOMAIN-CONTAINING PROTEIN-RELATED"/>
    <property type="match status" value="1"/>
</dbReference>
<feature type="chain" id="PRO_5025632618" description="Saposin B-type domain-containing protein" evidence="3">
    <location>
        <begin position="17"/>
        <end position="194"/>
    </location>
</feature>
<reference evidence="5" key="1">
    <citation type="journal article" date="2020" name="J. Eukaryot. Microbiol.">
        <title>De novo Sequencing, Assembly and Annotation of the Transcriptome for the Free-Living Testate Amoeba Arcella intermedia.</title>
        <authorList>
            <person name="Ribeiro G.M."/>
            <person name="Porfirio-Sousa A.L."/>
            <person name="Maurer-Alcala X.X."/>
            <person name="Katz L.A."/>
            <person name="Lahr D.J.G."/>
        </authorList>
    </citation>
    <scope>NUCLEOTIDE SEQUENCE</scope>
</reference>
<dbReference type="GO" id="GO:0005764">
    <property type="term" value="C:lysosome"/>
    <property type="evidence" value="ECO:0007669"/>
    <property type="project" value="InterPro"/>
</dbReference>
<keyword evidence="3" id="KW-0732">Signal</keyword>
<dbReference type="PRINTS" id="PR01797">
    <property type="entry name" value="SAPOSIN"/>
</dbReference>